<dbReference type="STRING" id="1150368.SAMN02927921_00615"/>
<accession>A0A1K1ML23</accession>
<proteinExistence type="predicted"/>
<evidence type="ECO:0000313" key="1">
    <source>
        <dbReference type="EMBL" id="SFW23781.1"/>
    </source>
</evidence>
<reference evidence="1 2" key="1">
    <citation type="submission" date="2016-11" db="EMBL/GenBank/DDBJ databases">
        <authorList>
            <person name="Jaros S."/>
            <person name="Januszkiewicz K."/>
            <person name="Wedrychowicz H."/>
        </authorList>
    </citation>
    <scope>NUCLEOTIDE SEQUENCE [LARGE SCALE GENOMIC DNA]</scope>
    <source>
        <strain evidence="1 2">CGMCC 1.12145</strain>
    </source>
</reference>
<dbReference type="RefSeq" id="WP_072315917.1">
    <property type="nucleotide sequence ID" value="NZ_FPJE01000003.1"/>
</dbReference>
<dbReference type="AlphaFoldDB" id="A0A1K1ML23"/>
<protein>
    <submittedName>
        <fullName evidence="1">Uncharacterized protein</fullName>
    </submittedName>
</protein>
<dbReference type="OrthoDB" id="1494795at2"/>
<evidence type="ECO:0000313" key="2">
    <source>
        <dbReference type="Proteomes" id="UP000182248"/>
    </source>
</evidence>
<gene>
    <name evidence="1" type="ORF">SAMN02927921_00615</name>
</gene>
<dbReference type="Proteomes" id="UP000182248">
    <property type="component" value="Unassembled WGS sequence"/>
</dbReference>
<name>A0A1K1ML23_9FLAO</name>
<organism evidence="1 2">
    <name type="scientific">Sinomicrobium oceani</name>
    <dbReference type="NCBI Taxonomy" id="1150368"/>
    <lineage>
        <taxon>Bacteria</taxon>
        <taxon>Pseudomonadati</taxon>
        <taxon>Bacteroidota</taxon>
        <taxon>Flavobacteriia</taxon>
        <taxon>Flavobacteriales</taxon>
        <taxon>Flavobacteriaceae</taxon>
        <taxon>Sinomicrobium</taxon>
    </lineage>
</organism>
<keyword evidence="2" id="KW-1185">Reference proteome</keyword>
<dbReference type="EMBL" id="FPJE01000003">
    <property type="protein sequence ID" value="SFW23781.1"/>
    <property type="molecule type" value="Genomic_DNA"/>
</dbReference>
<sequence length="493" mass="58190">MIEIKELESKILNDTDKILFYESVKCLESKTYRAGYILAWISIVESLKRKITDLANTGDKQTQESLKKIENLEKNEKSADIQIITEALNVSLIEIDDHKKLQFFWGQRCLFAHPYEKAPSEDELIFIIRQSVDITLSRKLEFKKNYIDELVNNLINKSHFLPNDNNAIESYAKKILPRISKNLHSYFFKVLIAKIGELKDEETKKVFLKRLRFFTVHLLKHTNQKLSDNKWRMEDLALNHTFEFVLGTCDSRVWKKLPTRVRSLILEYVIQDQTTREQFIALRILSRIYKKNLFTKKNEAKFESLISEINILESSEFYKNESVLANRIIEEFDSGDFYRQQDAIRVLKSDFGQEFQESLNPIKCIDIGRRITKAAEYGCFEAKDVMLNINFRFNQKLKTGFYVGLFVDKNMEFRLSDSMYSKLLTSLNESEPEVLESIKKFIHINKKVEDTHPIRMNGYRLNSFEELINNVEKLNTLDTKTIDFLKYILNEYK</sequence>